<dbReference type="InterPro" id="IPR050928">
    <property type="entry name" value="ATP-dep_Zn_Metalloprotease"/>
</dbReference>
<dbReference type="PROSITE" id="PS00674">
    <property type="entry name" value="AAA"/>
    <property type="match status" value="1"/>
</dbReference>
<comment type="cofactor">
    <cofactor evidence="1">
        <name>Zn(2+)</name>
        <dbReference type="ChEBI" id="CHEBI:29105"/>
    </cofactor>
</comment>
<evidence type="ECO:0000259" key="8">
    <source>
        <dbReference type="Pfam" id="PF00004"/>
    </source>
</evidence>
<keyword evidence="5 7" id="KW-0067">ATP-binding</keyword>
<keyword evidence="2" id="KW-0479">Metal-binding</keyword>
<keyword evidence="3 7" id="KW-0547">Nucleotide-binding</keyword>
<evidence type="ECO:0000256" key="5">
    <source>
        <dbReference type="ARBA" id="ARBA00022840"/>
    </source>
</evidence>
<gene>
    <name evidence="9" type="ORF">DY000_02035067</name>
</gene>
<dbReference type="PANTHER" id="PTHR43655">
    <property type="entry name" value="ATP-DEPENDENT PROTEASE"/>
    <property type="match status" value="1"/>
</dbReference>
<evidence type="ECO:0000256" key="4">
    <source>
        <dbReference type="ARBA" id="ARBA00022833"/>
    </source>
</evidence>
<keyword evidence="6" id="KW-0378">Hydrolase</keyword>
<dbReference type="Pfam" id="PF00004">
    <property type="entry name" value="AAA"/>
    <property type="match status" value="1"/>
</dbReference>
<comment type="caution">
    <text evidence="9">The sequence shown here is derived from an EMBL/GenBank/DDBJ whole genome shotgun (WGS) entry which is preliminary data.</text>
</comment>
<name>A0ABQ7DF68_BRACR</name>
<protein>
    <recommendedName>
        <fullName evidence="8">ATPase AAA-type core domain-containing protein</fullName>
    </recommendedName>
</protein>
<dbReference type="InterPro" id="IPR027417">
    <property type="entry name" value="P-loop_NTPase"/>
</dbReference>
<evidence type="ECO:0000313" key="10">
    <source>
        <dbReference type="Proteomes" id="UP000266723"/>
    </source>
</evidence>
<organism evidence="9 10">
    <name type="scientific">Brassica cretica</name>
    <name type="common">Mustard</name>
    <dbReference type="NCBI Taxonomy" id="69181"/>
    <lineage>
        <taxon>Eukaryota</taxon>
        <taxon>Viridiplantae</taxon>
        <taxon>Streptophyta</taxon>
        <taxon>Embryophyta</taxon>
        <taxon>Tracheophyta</taxon>
        <taxon>Spermatophyta</taxon>
        <taxon>Magnoliopsida</taxon>
        <taxon>eudicotyledons</taxon>
        <taxon>Gunneridae</taxon>
        <taxon>Pentapetalae</taxon>
        <taxon>rosids</taxon>
        <taxon>malvids</taxon>
        <taxon>Brassicales</taxon>
        <taxon>Brassicaceae</taxon>
        <taxon>Brassiceae</taxon>
        <taxon>Brassica</taxon>
    </lineage>
</organism>
<dbReference type="Gene3D" id="3.40.50.300">
    <property type="entry name" value="P-loop containing nucleotide triphosphate hydrolases"/>
    <property type="match status" value="1"/>
</dbReference>
<keyword evidence="10" id="KW-1185">Reference proteome</keyword>
<dbReference type="Proteomes" id="UP000266723">
    <property type="component" value="Unassembled WGS sequence"/>
</dbReference>
<keyword evidence="6" id="KW-0645">Protease</keyword>
<dbReference type="SUPFAM" id="SSF52540">
    <property type="entry name" value="P-loop containing nucleoside triphosphate hydrolases"/>
    <property type="match status" value="1"/>
</dbReference>
<keyword evidence="6" id="KW-0482">Metalloprotease</keyword>
<proteinExistence type="inferred from homology"/>
<dbReference type="PANTHER" id="PTHR43655:SF2">
    <property type="entry name" value="AFG3 LIKE MATRIX AAA PEPTIDASE SUBUNIT 2, ISOFORM A"/>
    <property type="match status" value="1"/>
</dbReference>
<evidence type="ECO:0000313" key="9">
    <source>
        <dbReference type="EMBL" id="KAF3576010.1"/>
    </source>
</evidence>
<dbReference type="InterPro" id="IPR003959">
    <property type="entry name" value="ATPase_AAA_core"/>
</dbReference>
<dbReference type="InterPro" id="IPR003960">
    <property type="entry name" value="ATPase_AAA_CS"/>
</dbReference>
<evidence type="ECO:0000256" key="3">
    <source>
        <dbReference type="ARBA" id="ARBA00022741"/>
    </source>
</evidence>
<accession>A0ABQ7DF68</accession>
<dbReference type="EMBL" id="QGKV02000649">
    <property type="protein sequence ID" value="KAF3576010.1"/>
    <property type="molecule type" value="Genomic_DNA"/>
</dbReference>
<keyword evidence="4" id="KW-0862">Zinc</keyword>
<feature type="domain" description="ATPase AAA-type core" evidence="8">
    <location>
        <begin position="146"/>
        <end position="232"/>
    </location>
</feature>
<reference evidence="9 10" key="1">
    <citation type="journal article" date="2020" name="BMC Genomics">
        <title>Intraspecific diversification of the crop wild relative Brassica cretica Lam. using demographic model selection.</title>
        <authorList>
            <person name="Kioukis A."/>
            <person name="Michalopoulou V.A."/>
            <person name="Briers L."/>
            <person name="Pirintsos S."/>
            <person name="Studholme D.J."/>
            <person name="Pavlidis P."/>
            <person name="Sarris P.F."/>
        </authorList>
    </citation>
    <scope>NUCLEOTIDE SEQUENCE [LARGE SCALE GENOMIC DNA]</scope>
    <source>
        <strain evidence="10">cv. PFS-1207/04</strain>
    </source>
</reference>
<evidence type="ECO:0000256" key="6">
    <source>
        <dbReference type="ARBA" id="ARBA00023049"/>
    </source>
</evidence>
<evidence type="ECO:0000256" key="2">
    <source>
        <dbReference type="ARBA" id="ARBA00022723"/>
    </source>
</evidence>
<evidence type="ECO:0000256" key="7">
    <source>
        <dbReference type="RuleBase" id="RU003651"/>
    </source>
</evidence>
<evidence type="ECO:0000256" key="1">
    <source>
        <dbReference type="ARBA" id="ARBA00001947"/>
    </source>
</evidence>
<sequence length="236" mass="26571">MQKIMANISVGGEAGGAGGAYSCKFAMLSKDFNNIWSNICTQPTEDLLEEYWKLMLRYQPNFIASWLFQRAMSAKQQPPCFPCLLHQRASPLKFQLHTTWWSVHEATITKADNSSKKKIHFKDVAGCEEAKQELMELVHFLKNPRIVGASKVRRLFREARESTPSIIFIDEIDAIGRGINEHESTLNQLLVEMDGFAATSVVVLVLSATNTPDVLDKSLLRPGRFARQIGVDKPDM</sequence>
<comment type="similarity">
    <text evidence="7">Belongs to the AAA ATPase family.</text>
</comment>